<proteinExistence type="predicted"/>
<evidence type="ECO:0000313" key="1">
    <source>
        <dbReference type="EMBL" id="VDD94156.1"/>
    </source>
</evidence>
<reference evidence="1 2" key="2">
    <citation type="submission" date="2018-10" db="EMBL/GenBank/DDBJ databases">
        <authorList>
            <consortium name="Pathogen Informatics"/>
        </authorList>
    </citation>
    <scope>NUCLEOTIDE SEQUENCE [LARGE SCALE GENOMIC DNA]</scope>
</reference>
<organism evidence="3">
    <name type="scientific">Enterobius vermicularis</name>
    <name type="common">Human pinworm</name>
    <dbReference type="NCBI Taxonomy" id="51028"/>
    <lineage>
        <taxon>Eukaryota</taxon>
        <taxon>Metazoa</taxon>
        <taxon>Ecdysozoa</taxon>
        <taxon>Nematoda</taxon>
        <taxon>Chromadorea</taxon>
        <taxon>Rhabditida</taxon>
        <taxon>Spirurina</taxon>
        <taxon>Oxyuridomorpha</taxon>
        <taxon>Oxyuroidea</taxon>
        <taxon>Oxyuridae</taxon>
        <taxon>Enterobius</taxon>
    </lineage>
</organism>
<dbReference type="EMBL" id="UXUI01009687">
    <property type="protein sequence ID" value="VDD94156.1"/>
    <property type="molecule type" value="Genomic_DNA"/>
</dbReference>
<dbReference type="PANTHER" id="PTHR21523">
    <property type="match status" value="1"/>
</dbReference>
<dbReference type="Pfam" id="PF04870">
    <property type="entry name" value="Moulting_cycle"/>
    <property type="match status" value="1"/>
</dbReference>
<evidence type="ECO:0000313" key="3">
    <source>
        <dbReference type="WBParaSite" id="EVEC_0000949701-mRNA-1"/>
    </source>
</evidence>
<reference evidence="3" key="1">
    <citation type="submission" date="2017-02" db="UniProtKB">
        <authorList>
            <consortium name="WormBaseParasite"/>
        </authorList>
    </citation>
    <scope>IDENTIFICATION</scope>
</reference>
<dbReference type="AlphaFoldDB" id="A0A0N4VFH6"/>
<gene>
    <name evidence="1" type="ORF">EVEC_LOCUS8907</name>
</gene>
<dbReference type="WBParaSite" id="EVEC_0000949701-mRNA-1">
    <property type="protein sequence ID" value="EVEC_0000949701-mRNA-1"/>
    <property type="gene ID" value="EVEC_0000949701"/>
</dbReference>
<keyword evidence="2" id="KW-1185">Reference proteome</keyword>
<dbReference type="Proteomes" id="UP000274131">
    <property type="component" value="Unassembled WGS sequence"/>
</dbReference>
<protein>
    <submittedName>
        <fullName evidence="1 3">Uncharacterized protein</fullName>
    </submittedName>
</protein>
<dbReference type="PANTHER" id="PTHR21523:SF46">
    <property type="entry name" value="MLT-TEN (MLT-10) RELATED"/>
    <property type="match status" value="1"/>
</dbReference>
<name>A0A0N4VFH6_ENTVE</name>
<sequence>MLCLTFSWPDTPPLLKDLYNILDRLGKHNGGQPDLKLFSPRFAPVIPDDSNTRIAYSYISLLMFRRFLSPNILPLYEDDQQQTNLTLPQLLKLFGVPENERSAVLELIMQVSGAEKVITDTLKRMNNYTKASDAERLQLAKRMSELNRKLSNSFTLKQKADIDQRKYTFLSKKQMITVFGEEGPYNISSLPFDVDEYDKWTFVEKKKALFNTIRTMAEWNKPEAEKTTRKKRQITLAPFMFSPPLFRLVILNPVTLSPNIFSPNIFAPLLLTPLILAPQAGSPRVFSPYLLSPFILSPQAISPNVFSPYVLSPNILSPVVLTPIVFSPPVLSPNILNPTLLSGPIFSPLVLSPSIQSRAIWGISLFSPSAFS</sequence>
<dbReference type="OrthoDB" id="5917548at2759"/>
<accession>A0A0N4VFH6</accession>
<dbReference type="InterPro" id="IPR006954">
    <property type="entry name" value="Mlt-10-like"/>
</dbReference>
<evidence type="ECO:0000313" key="2">
    <source>
        <dbReference type="Proteomes" id="UP000274131"/>
    </source>
</evidence>